<comment type="similarity">
    <text evidence="1">Belongs to the HpcH/HpaI aldolase family.</text>
</comment>
<gene>
    <name evidence="5" type="ORF">METZ01_LOCUS45216</name>
</gene>
<feature type="non-terminal residue" evidence="5">
    <location>
        <position position="317"/>
    </location>
</feature>
<proteinExistence type="inferred from homology"/>
<feature type="domain" description="HpcH/HpaI aldolase/citrate lyase" evidence="4">
    <location>
        <begin position="81"/>
        <end position="288"/>
    </location>
</feature>
<feature type="non-terminal residue" evidence="5">
    <location>
        <position position="1"/>
    </location>
</feature>
<reference evidence="5" key="1">
    <citation type="submission" date="2018-05" db="EMBL/GenBank/DDBJ databases">
        <authorList>
            <person name="Lanie J.A."/>
            <person name="Ng W.-L."/>
            <person name="Kazmierczak K.M."/>
            <person name="Andrzejewski T.M."/>
            <person name="Davidsen T.M."/>
            <person name="Wayne K.J."/>
            <person name="Tettelin H."/>
            <person name="Glass J.I."/>
            <person name="Rusch D."/>
            <person name="Podicherti R."/>
            <person name="Tsui H.-C.T."/>
            <person name="Winkler M.E."/>
        </authorList>
    </citation>
    <scope>NUCLEOTIDE SEQUENCE</scope>
</reference>
<keyword evidence="3" id="KW-0456">Lyase</keyword>
<dbReference type="InterPro" id="IPR005000">
    <property type="entry name" value="Aldolase/citrate-lyase_domain"/>
</dbReference>
<evidence type="ECO:0000259" key="4">
    <source>
        <dbReference type="Pfam" id="PF03328"/>
    </source>
</evidence>
<dbReference type="GO" id="GO:0005737">
    <property type="term" value="C:cytoplasm"/>
    <property type="evidence" value="ECO:0007669"/>
    <property type="project" value="TreeGrafter"/>
</dbReference>
<protein>
    <recommendedName>
        <fullName evidence="4">HpcH/HpaI aldolase/citrate lyase domain-containing protein</fullName>
    </recommendedName>
</protein>
<name>A0A381RKL6_9ZZZZ</name>
<dbReference type="SUPFAM" id="SSF51621">
    <property type="entry name" value="Phosphoenolpyruvate/pyruvate domain"/>
    <property type="match status" value="1"/>
</dbReference>
<dbReference type="EMBL" id="UINC01002052">
    <property type="protein sequence ID" value="SUZ92362.1"/>
    <property type="molecule type" value="Genomic_DNA"/>
</dbReference>
<dbReference type="InterPro" id="IPR040442">
    <property type="entry name" value="Pyrv_kinase-like_dom_sf"/>
</dbReference>
<dbReference type="InterPro" id="IPR050251">
    <property type="entry name" value="HpcH-HpaI_aldolase"/>
</dbReference>
<dbReference type="Gene3D" id="3.20.20.60">
    <property type="entry name" value="Phosphoenolpyruvate-binding domains"/>
    <property type="match status" value="1"/>
</dbReference>
<dbReference type="Pfam" id="PF03328">
    <property type="entry name" value="HpcH_HpaI"/>
    <property type="match status" value="1"/>
</dbReference>
<keyword evidence="2" id="KW-0479">Metal-binding</keyword>
<sequence length="317" mass="35273">MLPVDKHGSPFHNPAQIDTVLAGRSYHAMRPGYNRLSNPGFKGETMVRYNKVIELLEQDKPVFCSGLVWNGNLDDMTFVGDADYDMVIVEMEHQGFSFNDLRTMLQFLMNRKKVSEMGSLQADPAPFVRVPPNFRERNQWVLKQALDAGVYGLVLPHLDNVEDAKAAVVAARYPQVPGVADFEPEGERGWWYRIAPRYWGLTPAEYYDAADLWPLDPDGNMLLVGIIEDPVGVKNVRDILREVKGIGAIWAGPGDMSVAMGHKGNASHPDVQANLLTILEACKEFGVPCATGCTAEEVPMRLEQGFRIIITSPEKTT</sequence>
<evidence type="ECO:0000256" key="3">
    <source>
        <dbReference type="ARBA" id="ARBA00023239"/>
    </source>
</evidence>
<evidence type="ECO:0000256" key="2">
    <source>
        <dbReference type="ARBA" id="ARBA00022723"/>
    </source>
</evidence>
<dbReference type="PANTHER" id="PTHR30502">
    <property type="entry name" value="2-KETO-3-DEOXY-L-RHAMNONATE ALDOLASE"/>
    <property type="match status" value="1"/>
</dbReference>
<dbReference type="AlphaFoldDB" id="A0A381RKL6"/>
<dbReference type="InterPro" id="IPR015813">
    <property type="entry name" value="Pyrv/PenolPyrv_kinase-like_dom"/>
</dbReference>
<organism evidence="5">
    <name type="scientific">marine metagenome</name>
    <dbReference type="NCBI Taxonomy" id="408172"/>
    <lineage>
        <taxon>unclassified sequences</taxon>
        <taxon>metagenomes</taxon>
        <taxon>ecological metagenomes</taxon>
    </lineage>
</organism>
<dbReference type="PANTHER" id="PTHR30502:SF0">
    <property type="entry name" value="PHOSPHOENOLPYRUVATE CARBOXYLASE FAMILY PROTEIN"/>
    <property type="match status" value="1"/>
</dbReference>
<evidence type="ECO:0000313" key="5">
    <source>
        <dbReference type="EMBL" id="SUZ92362.1"/>
    </source>
</evidence>
<dbReference type="GO" id="GO:0016832">
    <property type="term" value="F:aldehyde-lyase activity"/>
    <property type="evidence" value="ECO:0007669"/>
    <property type="project" value="TreeGrafter"/>
</dbReference>
<accession>A0A381RKL6</accession>
<dbReference type="GO" id="GO:0046872">
    <property type="term" value="F:metal ion binding"/>
    <property type="evidence" value="ECO:0007669"/>
    <property type="project" value="UniProtKB-KW"/>
</dbReference>
<evidence type="ECO:0000256" key="1">
    <source>
        <dbReference type="ARBA" id="ARBA00005568"/>
    </source>
</evidence>